<organism evidence="2 3">
    <name type="scientific">Polarella glacialis</name>
    <name type="common">Dinoflagellate</name>
    <dbReference type="NCBI Taxonomy" id="89957"/>
    <lineage>
        <taxon>Eukaryota</taxon>
        <taxon>Sar</taxon>
        <taxon>Alveolata</taxon>
        <taxon>Dinophyceae</taxon>
        <taxon>Suessiales</taxon>
        <taxon>Suessiaceae</taxon>
        <taxon>Polarella</taxon>
    </lineage>
</organism>
<feature type="non-terminal residue" evidence="2">
    <location>
        <position position="1"/>
    </location>
</feature>
<evidence type="ECO:0000256" key="1">
    <source>
        <dbReference type="SAM" id="MobiDB-lite"/>
    </source>
</evidence>
<dbReference type="EMBL" id="CAJNNV010017431">
    <property type="protein sequence ID" value="CAE8605146.1"/>
    <property type="molecule type" value="Genomic_DNA"/>
</dbReference>
<feature type="region of interest" description="Disordered" evidence="1">
    <location>
        <begin position="32"/>
        <end position="67"/>
    </location>
</feature>
<evidence type="ECO:0000313" key="3">
    <source>
        <dbReference type="Proteomes" id="UP000654075"/>
    </source>
</evidence>
<gene>
    <name evidence="2" type="ORF">PGLA1383_LOCUS23276</name>
</gene>
<sequence>VSVRDLDSMLPKVLPSVLRRGRLRRCSAEAALGSVAKGSQAGPEGQRPVQTGRKGSEAAGGTGQRRTHPDVMLAGSVTFPHCLRAVVLMIYKQIIIRSVAIYMRTFMCICC</sequence>
<accession>A0A813F1G9</accession>
<proteinExistence type="predicted"/>
<reference evidence="2" key="1">
    <citation type="submission" date="2021-02" db="EMBL/GenBank/DDBJ databases">
        <authorList>
            <person name="Dougan E. K."/>
            <person name="Rhodes N."/>
            <person name="Thang M."/>
            <person name="Chan C."/>
        </authorList>
    </citation>
    <scope>NUCLEOTIDE SEQUENCE</scope>
</reference>
<keyword evidence="3" id="KW-1185">Reference proteome</keyword>
<evidence type="ECO:0000313" key="2">
    <source>
        <dbReference type="EMBL" id="CAE8605146.1"/>
    </source>
</evidence>
<comment type="caution">
    <text evidence="2">The sequence shown here is derived from an EMBL/GenBank/DDBJ whole genome shotgun (WGS) entry which is preliminary data.</text>
</comment>
<name>A0A813F1G9_POLGL</name>
<protein>
    <submittedName>
        <fullName evidence="2">Uncharacterized protein</fullName>
    </submittedName>
</protein>
<dbReference type="AlphaFoldDB" id="A0A813F1G9"/>
<dbReference type="Proteomes" id="UP000654075">
    <property type="component" value="Unassembled WGS sequence"/>
</dbReference>